<feature type="transmembrane region" description="Helical" evidence="1">
    <location>
        <begin position="12"/>
        <end position="32"/>
    </location>
</feature>
<keyword evidence="1" id="KW-0472">Membrane</keyword>
<evidence type="ECO:0000256" key="1">
    <source>
        <dbReference type="SAM" id="Phobius"/>
    </source>
</evidence>
<name>A0BXC9_PARTE</name>
<keyword evidence="1" id="KW-1133">Transmembrane helix</keyword>
<dbReference type="OrthoDB" id="301190at2759"/>
<dbReference type="GeneID" id="5016378"/>
<dbReference type="RefSeq" id="XP_001430594.1">
    <property type="nucleotide sequence ID" value="XM_001430557.1"/>
</dbReference>
<protein>
    <submittedName>
        <fullName evidence="2">Uncharacterized protein</fullName>
    </submittedName>
</protein>
<dbReference type="EMBL" id="CT868024">
    <property type="protein sequence ID" value="CAK63196.1"/>
    <property type="molecule type" value="Genomic_DNA"/>
</dbReference>
<keyword evidence="3" id="KW-1185">Reference proteome</keyword>
<proteinExistence type="predicted"/>
<dbReference type="OMA" id="QSNKYCF"/>
<accession>A0BXC9</accession>
<sequence length="149" mass="17363">MNYTYSQRPSSYYKIITNTVAIAYFGYFYGMAEAIYKNKSKFIQSNKYCFYGLLAGYTHQQLNEIGTGILIRNYGFDQYWLSNTAAGLINCGIIYSAMQLRNSENGQFIKAQKYAGTICLISMFLDLFSQMQRDLYLEYPQQGKERKKY</sequence>
<reference evidence="2 3" key="1">
    <citation type="journal article" date="2006" name="Nature">
        <title>Global trends of whole-genome duplications revealed by the ciliate Paramecium tetraurelia.</title>
        <authorList>
            <consortium name="Genoscope"/>
            <person name="Aury J.-M."/>
            <person name="Jaillon O."/>
            <person name="Duret L."/>
            <person name="Noel B."/>
            <person name="Jubin C."/>
            <person name="Porcel B.M."/>
            <person name="Segurens B."/>
            <person name="Daubin V."/>
            <person name="Anthouard V."/>
            <person name="Aiach N."/>
            <person name="Arnaiz O."/>
            <person name="Billaut A."/>
            <person name="Beisson J."/>
            <person name="Blanc I."/>
            <person name="Bouhouche K."/>
            <person name="Camara F."/>
            <person name="Duharcourt S."/>
            <person name="Guigo R."/>
            <person name="Gogendeau D."/>
            <person name="Katinka M."/>
            <person name="Keller A.-M."/>
            <person name="Kissmehl R."/>
            <person name="Klotz C."/>
            <person name="Koll F."/>
            <person name="Le Moue A."/>
            <person name="Lepere C."/>
            <person name="Malinsky S."/>
            <person name="Nowacki M."/>
            <person name="Nowak J.K."/>
            <person name="Plattner H."/>
            <person name="Poulain J."/>
            <person name="Ruiz F."/>
            <person name="Serrano V."/>
            <person name="Zagulski M."/>
            <person name="Dessen P."/>
            <person name="Betermier M."/>
            <person name="Weissenbach J."/>
            <person name="Scarpelli C."/>
            <person name="Schachter V."/>
            <person name="Sperling L."/>
            <person name="Meyer E."/>
            <person name="Cohen J."/>
            <person name="Wincker P."/>
        </authorList>
    </citation>
    <scope>NUCLEOTIDE SEQUENCE [LARGE SCALE GENOMIC DNA]</scope>
    <source>
        <strain evidence="2 3">Stock d4-2</strain>
    </source>
</reference>
<dbReference type="Proteomes" id="UP000000600">
    <property type="component" value="Unassembled WGS sequence"/>
</dbReference>
<dbReference type="KEGG" id="ptm:GSPATT00033049001"/>
<organism evidence="2 3">
    <name type="scientific">Paramecium tetraurelia</name>
    <dbReference type="NCBI Taxonomy" id="5888"/>
    <lineage>
        <taxon>Eukaryota</taxon>
        <taxon>Sar</taxon>
        <taxon>Alveolata</taxon>
        <taxon>Ciliophora</taxon>
        <taxon>Intramacronucleata</taxon>
        <taxon>Oligohymenophorea</taxon>
        <taxon>Peniculida</taxon>
        <taxon>Parameciidae</taxon>
        <taxon>Paramecium</taxon>
    </lineage>
</organism>
<dbReference type="InParanoid" id="A0BXC9"/>
<evidence type="ECO:0000313" key="3">
    <source>
        <dbReference type="Proteomes" id="UP000000600"/>
    </source>
</evidence>
<evidence type="ECO:0000313" key="2">
    <source>
        <dbReference type="EMBL" id="CAK63196.1"/>
    </source>
</evidence>
<dbReference type="HOGENOM" id="CLU_1753228_0_0_1"/>
<gene>
    <name evidence="2" type="ORF">GSPATT00033049001</name>
</gene>
<keyword evidence="1" id="KW-0812">Transmembrane</keyword>
<dbReference type="AlphaFoldDB" id="A0BXC9"/>